<dbReference type="Gene3D" id="3.40.309.10">
    <property type="entry name" value="Aldehyde Dehydrogenase, Chain A, domain 2"/>
    <property type="match status" value="1"/>
</dbReference>
<organism evidence="3 4">
    <name type="scientific">Desulfofustis glycolicus DSM 9705</name>
    <dbReference type="NCBI Taxonomy" id="1121409"/>
    <lineage>
        <taxon>Bacteria</taxon>
        <taxon>Pseudomonadati</taxon>
        <taxon>Thermodesulfobacteriota</taxon>
        <taxon>Desulfobulbia</taxon>
        <taxon>Desulfobulbales</taxon>
        <taxon>Desulfocapsaceae</taxon>
        <taxon>Desulfofustis</taxon>
    </lineage>
</organism>
<dbReference type="InterPro" id="IPR016161">
    <property type="entry name" value="Ald_DH/histidinol_DH"/>
</dbReference>
<dbReference type="STRING" id="1121409.SAMN02745124_00655"/>
<dbReference type="EMBL" id="FQXS01000002">
    <property type="protein sequence ID" value="SHH47019.1"/>
    <property type="molecule type" value="Genomic_DNA"/>
</dbReference>
<dbReference type="NCBIfam" id="TIGR01722">
    <property type="entry name" value="MMSDH"/>
    <property type="match status" value="1"/>
</dbReference>
<dbReference type="PANTHER" id="PTHR43866:SF4">
    <property type="entry name" value="MALONATE-SEMIALDEHYDE DEHYDROGENASE"/>
    <property type="match status" value="1"/>
</dbReference>
<keyword evidence="4" id="KW-1185">Reference proteome</keyword>
<dbReference type="AlphaFoldDB" id="A0A1M5T8F8"/>
<evidence type="ECO:0000313" key="3">
    <source>
        <dbReference type="EMBL" id="SHH47019.1"/>
    </source>
</evidence>
<proteinExistence type="predicted"/>
<dbReference type="Proteomes" id="UP000184139">
    <property type="component" value="Unassembled WGS sequence"/>
</dbReference>
<name>A0A1M5T8F8_9BACT</name>
<dbReference type="GO" id="GO:0006574">
    <property type="term" value="P:L-valine catabolic process"/>
    <property type="evidence" value="ECO:0007669"/>
    <property type="project" value="TreeGrafter"/>
</dbReference>
<dbReference type="Pfam" id="PF00171">
    <property type="entry name" value="Aldedh"/>
    <property type="match status" value="1"/>
</dbReference>
<dbReference type="GO" id="GO:0004491">
    <property type="term" value="F:methylmalonate-semialdehyde dehydrogenase (acylating, NAD) activity"/>
    <property type="evidence" value="ECO:0007669"/>
    <property type="project" value="InterPro"/>
</dbReference>
<keyword evidence="1" id="KW-0560">Oxidoreductase</keyword>
<evidence type="ECO:0000256" key="1">
    <source>
        <dbReference type="ARBA" id="ARBA00023002"/>
    </source>
</evidence>
<dbReference type="InterPro" id="IPR016163">
    <property type="entry name" value="Ald_DH_C"/>
</dbReference>
<dbReference type="FunFam" id="3.40.309.10:FF:000002">
    <property type="entry name" value="Methylmalonate-semialdehyde dehydrogenase (Acylating)"/>
    <property type="match status" value="1"/>
</dbReference>
<dbReference type="InterPro" id="IPR016162">
    <property type="entry name" value="Ald_DH_N"/>
</dbReference>
<dbReference type="PANTHER" id="PTHR43866">
    <property type="entry name" value="MALONATE-SEMIALDEHYDE DEHYDROGENASE"/>
    <property type="match status" value="1"/>
</dbReference>
<gene>
    <name evidence="3" type="ORF">SAMN02745124_00655</name>
</gene>
<dbReference type="InterPro" id="IPR015590">
    <property type="entry name" value="Aldehyde_DH_dom"/>
</dbReference>
<protein>
    <submittedName>
        <fullName evidence="3">Methylmalonate-semialdehyde dehydrogenase [acylating]</fullName>
    </submittedName>
</protein>
<dbReference type="RefSeq" id="WP_073373380.1">
    <property type="nucleotide sequence ID" value="NZ_FQXS01000002.1"/>
</dbReference>
<dbReference type="SUPFAM" id="SSF53720">
    <property type="entry name" value="ALDH-like"/>
    <property type="match status" value="1"/>
</dbReference>
<dbReference type="CDD" id="cd07085">
    <property type="entry name" value="ALDH_F6_MMSDH"/>
    <property type="match status" value="1"/>
</dbReference>
<dbReference type="GO" id="GO:0006210">
    <property type="term" value="P:thymine catabolic process"/>
    <property type="evidence" value="ECO:0007669"/>
    <property type="project" value="TreeGrafter"/>
</dbReference>
<dbReference type="Gene3D" id="3.40.605.10">
    <property type="entry name" value="Aldehyde Dehydrogenase, Chain A, domain 1"/>
    <property type="match status" value="1"/>
</dbReference>
<dbReference type="InterPro" id="IPR010061">
    <property type="entry name" value="MeMal-semiAld_DH"/>
</dbReference>
<feature type="domain" description="Aldehyde dehydrogenase" evidence="2">
    <location>
        <begin position="32"/>
        <end position="499"/>
    </location>
</feature>
<evidence type="ECO:0000313" key="4">
    <source>
        <dbReference type="Proteomes" id="UP000184139"/>
    </source>
</evidence>
<reference evidence="3 4" key="1">
    <citation type="submission" date="2016-11" db="EMBL/GenBank/DDBJ databases">
        <authorList>
            <person name="Jaros S."/>
            <person name="Januszkiewicz K."/>
            <person name="Wedrychowicz H."/>
        </authorList>
    </citation>
    <scope>NUCLEOTIDE SEQUENCE [LARGE SCALE GENOMIC DNA]</scope>
    <source>
        <strain evidence="3 4">DSM 9705</strain>
    </source>
</reference>
<accession>A0A1M5T8F8</accession>
<sequence length="528" mass="57574">MSAHTTRYFVVTDSGQVDPAPKKLKYHAGGQWLESKSDVYMDCYNPSTGTIIAQAPQCTSAEVEQVIAAAVAAYPAWSDTPVSKRMQVLFRMKHLVDAHLEELTHLLATEMGKAWQEAMGDILKVNEVIEFACGAPHLMKGESLMQVSNGYDTVQYHHPLGVFAGIAPWNFPAMIPHGWMTPICIATGNCMVLKAASFVPQSSMRLMELWQEAGLPDGVLNVFTAGRNEAEILLKHPDIKGVSFVGSTKVGKHIYATAAAHGKRVQALTEAKNHALVLRDCKLERTARGIINAFCGCAGQRCMALPTIVVEEAIADDLVDLLKKLAAEIAIGPAYEKSTGMGPVVNEGHMKFVTDWIETGIEEGATLVVDGRNPEVPAGCEKGFFIGPTIFDHVTEEMSIGREEIFGPVLTVKRVKNFAEGLLLMNNSRFANGSVIYTQNGHYAREFAKRTDAGMVGVNVGIPVPLGIFGFTGHKQSFFGDLHVMGKDGFAFFTETKNVTQTWFSEDEEISGKVDTWDGTITSMPDQK</sequence>
<dbReference type="OrthoDB" id="9762436at2"/>
<evidence type="ECO:0000259" key="2">
    <source>
        <dbReference type="Pfam" id="PF00171"/>
    </source>
</evidence>